<comment type="caution">
    <text evidence="1">The sequence shown here is derived from an EMBL/GenBank/DDBJ whole genome shotgun (WGS) entry which is preliminary data.</text>
</comment>
<reference evidence="1 2" key="1">
    <citation type="submission" date="2018-06" db="EMBL/GenBank/DDBJ databases">
        <title>Comparative genomics reveals the genomic features of Rhizophagus irregularis, R. cerebriforme, R. diaphanum and Gigaspora rosea, and their symbiotic lifestyle signature.</title>
        <authorList>
            <person name="Morin E."/>
            <person name="San Clemente H."/>
            <person name="Chen E.C.H."/>
            <person name="De La Providencia I."/>
            <person name="Hainaut M."/>
            <person name="Kuo A."/>
            <person name="Kohler A."/>
            <person name="Murat C."/>
            <person name="Tang N."/>
            <person name="Roy S."/>
            <person name="Loubradou J."/>
            <person name="Henrissat B."/>
            <person name="Grigoriev I.V."/>
            <person name="Corradi N."/>
            <person name="Roux C."/>
            <person name="Martin F.M."/>
        </authorList>
    </citation>
    <scope>NUCLEOTIDE SEQUENCE [LARGE SCALE GENOMIC DNA]</scope>
    <source>
        <strain evidence="1 2">DAOM 194757</strain>
    </source>
</reference>
<sequence length="249" mass="29757">MLRMQQRFQKVFKCSYCSIKDYNINRCPNIKELKEKCIILLMTLTIEQTNEVQDLIEEAFRSQYLEEKQNFQILDFILKIIEDITYIHNSQKTQEEEVVYLNIDLLGIQTSITNNYKYKGYKSKPKVFQSPKRRDLSTISEILELCYTLEILKENDDIKQELKEKKLKYISNLLELEKKEKMSSKRKKIDPRLLFLKMTNKNNDKKNISEECLIDSKESLKTKLYKTNMIELNLQINEVKNVSNLKLQN</sequence>
<proteinExistence type="predicted"/>
<evidence type="ECO:0000313" key="2">
    <source>
        <dbReference type="Proteomes" id="UP000266673"/>
    </source>
</evidence>
<evidence type="ECO:0000313" key="1">
    <source>
        <dbReference type="EMBL" id="RIB06815.1"/>
    </source>
</evidence>
<name>A0A397U932_9GLOM</name>
<accession>A0A397U932</accession>
<dbReference type="AlphaFoldDB" id="A0A397U932"/>
<gene>
    <name evidence="1" type="ORF">C2G38_2216154</name>
</gene>
<dbReference type="Proteomes" id="UP000266673">
    <property type="component" value="Unassembled WGS sequence"/>
</dbReference>
<protein>
    <submittedName>
        <fullName evidence="1">Uncharacterized protein</fullName>
    </submittedName>
</protein>
<organism evidence="1 2">
    <name type="scientific">Gigaspora rosea</name>
    <dbReference type="NCBI Taxonomy" id="44941"/>
    <lineage>
        <taxon>Eukaryota</taxon>
        <taxon>Fungi</taxon>
        <taxon>Fungi incertae sedis</taxon>
        <taxon>Mucoromycota</taxon>
        <taxon>Glomeromycotina</taxon>
        <taxon>Glomeromycetes</taxon>
        <taxon>Diversisporales</taxon>
        <taxon>Gigasporaceae</taxon>
        <taxon>Gigaspora</taxon>
    </lineage>
</organism>
<keyword evidence="2" id="KW-1185">Reference proteome</keyword>
<dbReference type="EMBL" id="QKWP01001757">
    <property type="protein sequence ID" value="RIB06815.1"/>
    <property type="molecule type" value="Genomic_DNA"/>
</dbReference>
<dbReference type="OrthoDB" id="2461444at2759"/>